<dbReference type="GO" id="GO:0000287">
    <property type="term" value="F:magnesium ion binding"/>
    <property type="evidence" value="ECO:0007669"/>
    <property type="project" value="UniProtKB-UniRule"/>
</dbReference>
<evidence type="ECO:0000313" key="9">
    <source>
        <dbReference type="Proteomes" id="UP000187185"/>
    </source>
</evidence>
<reference evidence="8 9" key="1">
    <citation type="submission" date="2016-12" db="EMBL/GenBank/DDBJ databases">
        <title>Complete genome sequence of Microbacterium aurum KACC 15219.</title>
        <authorList>
            <person name="Jung Y."/>
            <person name="Shin J.-H."/>
            <person name="Lee Y.-J."/>
            <person name="Yi H."/>
            <person name="Bahn Y.-S."/>
            <person name="Kim J.F."/>
            <person name="Lee D.-W."/>
        </authorList>
    </citation>
    <scope>NUCLEOTIDE SEQUENCE [LARGE SCALE GENOMIC DNA]</scope>
    <source>
        <strain evidence="8 9">KACC 15219</strain>
    </source>
</reference>
<organism evidence="8 9">
    <name type="scientific">Microbacterium aurum</name>
    <dbReference type="NCBI Taxonomy" id="36805"/>
    <lineage>
        <taxon>Bacteria</taxon>
        <taxon>Bacillati</taxon>
        <taxon>Actinomycetota</taxon>
        <taxon>Actinomycetes</taxon>
        <taxon>Micrococcales</taxon>
        <taxon>Microbacteriaceae</taxon>
        <taxon>Microbacterium</taxon>
    </lineage>
</organism>
<dbReference type="OrthoDB" id="1525146at2"/>
<evidence type="ECO:0000256" key="5">
    <source>
        <dbReference type="ARBA" id="ARBA00022842"/>
    </source>
</evidence>
<proteinExistence type="inferred from homology"/>
<keyword evidence="3 6" id="KW-0479">Metal-binding</keyword>
<dbReference type="CDD" id="cd09874">
    <property type="entry name" value="PIN_MT3492-like"/>
    <property type="match status" value="1"/>
</dbReference>
<comment type="similarity">
    <text evidence="6">Belongs to the PINc/VapC protein family.</text>
</comment>
<evidence type="ECO:0000256" key="1">
    <source>
        <dbReference type="ARBA" id="ARBA00022649"/>
    </source>
</evidence>
<accession>A0A1P8U599</accession>
<dbReference type="InterPro" id="IPR002716">
    <property type="entry name" value="PIN_dom"/>
</dbReference>
<dbReference type="HAMAP" id="MF_00265">
    <property type="entry name" value="VapC_Nob1"/>
    <property type="match status" value="1"/>
</dbReference>
<keyword evidence="1 6" id="KW-1277">Toxin-antitoxin system</keyword>
<evidence type="ECO:0000256" key="3">
    <source>
        <dbReference type="ARBA" id="ARBA00022723"/>
    </source>
</evidence>
<feature type="binding site" evidence="6">
    <location>
        <position position="6"/>
    </location>
    <ligand>
        <name>Mg(2+)</name>
        <dbReference type="ChEBI" id="CHEBI:18420"/>
    </ligand>
</feature>
<dbReference type="KEGG" id="maur:BOH66_02400"/>
<dbReference type="Pfam" id="PF01850">
    <property type="entry name" value="PIN"/>
    <property type="match status" value="1"/>
</dbReference>
<evidence type="ECO:0000256" key="6">
    <source>
        <dbReference type="HAMAP-Rule" id="MF_00265"/>
    </source>
</evidence>
<gene>
    <name evidence="6" type="primary">vapC</name>
    <name evidence="8" type="ORF">BOH66_02400</name>
</gene>
<dbReference type="AlphaFoldDB" id="A0A1P8U599"/>
<feature type="binding site" evidence="6">
    <location>
        <position position="101"/>
    </location>
    <ligand>
        <name>Mg(2+)</name>
        <dbReference type="ChEBI" id="CHEBI:18420"/>
    </ligand>
</feature>
<dbReference type="InterPro" id="IPR022907">
    <property type="entry name" value="VapC_family"/>
</dbReference>
<evidence type="ECO:0000259" key="7">
    <source>
        <dbReference type="Pfam" id="PF01850"/>
    </source>
</evidence>
<comment type="cofactor">
    <cofactor evidence="6">
        <name>Mg(2+)</name>
        <dbReference type="ChEBI" id="CHEBI:18420"/>
    </cofactor>
</comment>
<evidence type="ECO:0000313" key="8">
    <source>
        <dbReference type="EMBL" id="APZ33267.1"/>
    </source>
</evidence>
<dbReference type="InterPro" id="IPR029060">
    <property type="entry name" value="PIN-like_dom_sf"/>
</dbReference>
<keyword evidence="9" id="KW-1185">Reference proteome</keyword>
<comment type="function">
    <text evidence="6">Toxic component of a toxin-antitoxin (TA) system. An RNase.</text>
</comment>
<dbReference type="EMBL" id="CP018762">
    <property type="protein sequence ID" value="APZ33267.1"/>
    <property type="molecule type" value="Genomic_DNA"/>
</dbReference>
<dbReference type="GO" id="GO:0016787">
    <property type="term" value="F:hydrolase activity"/>
    <property type="evidence" value="ECO:0007669"/>
    <property type="project" value="UniProtKB-KW"/>
</dbReference>
<keyword evidence="5 6" id="KW-0460">Magnesium</keyword>
<feature type="domain" description="PIN" evidence="7">
    <location>
        <begin position="4"/>
        <end position="112"/>
    </location>
</feature>
<evidence type="ECO:0000256" key="2">
    <source>
        <dbReference type="ARBA" id="ARBA00022722"/>
    </source>
</evidence>
<dbReference type="Proteomes" id="UP000187185">
    <property type="component" value="Chromosome"/>
</dbReference>
<dbReference type="EC" id="3.1.-.-" evidence="6"/>
<keyword evidence="2 6" id="KW-0540">Nuclease</keyword>
<sequence>MLAYFDSSALVPLVIDEPSTARVRTAWNAAHRVTTSLLSYVEARAALARAERSHRIGSDQHQQAIIDFDRLWDCVTPITPVESIVLSAAHLAALHRLRGYDAVQCATSLAVATDEMVAVSGDSELLDAWEAIGITTINPTI</sequence>
<dbReference type="STRING" id="36805.BOH66_02400"/>
<dbReference type="RefSeq" id="WP_076688952.1">
    <property type="nucleotide sequence ID" value="NZ_CP018762.1"/>
</dbReference>
<keyword evidence="4 6" id="KW-0378">Hydrolase</keyword>
<keyword evidence="6" id="KW-0800">Toxin</keyword>
<dbReference type="SUPFAM" id="SSF88723">
    <property type="entry name" value="PIN domain-like"/>
    <property type="match status" value="1"/>
</dbReference>
<dbReference type="GO" id="GO:0004540">
    <property type="term" value="F:RNA nuclease activity"/>
    <property type="evidence" value="ECO:0007669"/>
    <property type="project" value="InterPro"/>
</dbReference>
<evidence type="ECO:0000256" key="4">
    <source>
        <dbReference type="ARBA" id="ARBA00022801"/>
    </source>
</evidence>
<dbReference type="GO" id="GO:0090729">
    <property type="term" value="F:toxin activity"/>
    <property type="evidence" value="ECO:0007669"/>
    <property type="project" value="UniProtKB-KW"/>
</dbReference>
<dbReference type="Gene3D" id="3.40.50.1010">
    <property type="entry name" value="5'-nuclease"/>
    <property type="match status" value="1"/>
</dbReference>
<protein>
    <recommendedName>
        <fullName evidence="6">Ribonuclease VapC</fullName>
        <shortName evidence="6">RNase VapC</shortName>
        <ecNumber evidence="6">3.1.-.-</ecNumber>
    </recommendedName>
    <alternativeName>
        <fullName evidence="6">Toxin VapC</fullName>
    </alternativeName>
</protein>
<name>A0A1P8U599_9MICO</name>